<feature type="compositionally biased region" description="Basic and acidic residues" evidence="1">
    <location>
        <begin position="172"/>
        <end position="358"/>
    </location>
</feature>
<feature type="region of interest" description="Disordered" evidence="1">
    <location>
        <begin position="161"/>
        <end position="358"/>
    </location>
</feature>
<protein>
    <submittedName>
        <fullName evidence="2">Hydrolase</fullName>
    </submittedName>
</protein>
<dbReference type="OrthoDB" id="10383780at2759"/>
<dbReference type="Proteomes" id="UP000068243">
    <property type="component" value="Unassembled WGS sequence"/>
</dbReference>
<evidence type="ECO:0000256" key="1">
    <source>
        <dbReference type="SAM" id="MobiDB-lite"/>
    </source>
</evidence>
<dbReference type="AlphaFoldDB" id="A0A100IPL3"/>
<organism evidence="2 3">
    <name type="scientific">Aspergillus niger</name>
    <dbReference type="NCBI Taxonomy" id="5061"/>
    <lineage>
        <taxon>Eukaryota</taxon>
        <taxon>Fungi</taxon>
        <taxon>Dikarya</taxon>
        <taxon>Ascomycota</taxon>
        <taxon>Pezizomycotina</taxon>
        <taxon>Eurotiomycetes</taxon>
        <taxon>Eurotiomycetidae</taxon>
        <taxon>Eurotiales</taxon>
        <taxon>Aspergillaceae</taxon>
        <taxon>Aspergillus</taxon>
        <taxon>Aspergillus subgen. Circumdati</taxon>
    </lineage>
</organism>
<dbReference type="EMBL" id="BCMY01000014">
    <property type="protein sequence ID" value="GAQ45002.1"/>
    <property type="molecule type" value="Genomic_DNA"/>
</dbReference>
<comment type="caution">
    <text evidence="2">The sequence shown here is derived from an EMBL/GenBank/DDBJ whole genome shotgun (WGS) entry which is preliminary data.</text>
</comment>
<evidence type="ECO:0000313" key="2">
    <source>
        <dbReference type="EMBL" id="GAQ45002.1"/>
    </source>
</evidence>
<name>A0A100IPL3_ASPNG</name>
<proteinExistence type="predicted"/>
<dbReference type="GO" id="GO:0016787">
    <property type="term" value="F:hydrolase activity"/>
    <property type="evidence" value="ECO:0007669"/>
    <property type="project" value="UniProtKB-KW"/>
</dbReference>
<reference evidence="3" key="1">
    <citation type="journal article" date="2016" name="Genome Announc.">
        <title>Draft genome sequence of Aspergillus niger strain An76.</title>
        <authorList>
            <person name="Gong W."/>
            <person name="Cheng Z."/>
            <person name="Zhang H."/>
            <person name="Liu L."/>
            <person name="Gao P."/>
            <person name="Wang L."/>
        </authorList>
    </citation>
    <scope>NUCLEOTIDE SEQUENCE [LARGE SCALE GENOMIC DNA]</scope>
    <source>
        <strain evidence="3">An76</strain>
    </source>
</reference>
<evidence type="ECO:0000313" key="3">
    <source>
        <dbReference type="Proteomes" id="UP000068243"/>
    </source>
</evidence>
<sequence>MVPTASLWRYMLHDVKKAVELSRCGYEFIILSSGLRTPHLLESPEPLSVLMVVRRNGKVINPFADNSPVRNVVVPPGVSVRDYIYTSVNVRTRSEHWSVNNNTKDVYTLFYCHRDPLIYPGAHPKHTMHFDITDSYECSILPVEDDERLYVAKLDRNAPGCTRSGVMFANSDADRDSDSDVDRDSDSGVDRDSDSDVDRDSDSGVDRDSDSDVDRDSDSGVDRDSDSDVDRDSDSGVDRDSDSDVDRDSDSGVDRDSDSDVDRDSDSGVDRDSDSDVDRDSDSGVDRDSDSDVDRDSDSGVDRDSDSDVDRDSDSGVDRDSDSDVDRDSDSGVDRDSDSDVDRDVDRDSDLTMKDERGLVWHAIWGS</sequence>
<gene>
    <name evidence="2" type="ORF">ABL_07663</name>
</gene>
<accession>A0A100IPL3</accession>
<keyword evidence="2" id="KW-0378">Hydrolase</keyword>